<dbReference type="AlphaFoldDB" id="A0A0C9V853"/>
<reference evidence="1 2" key="1">
    <citation type="submission" date="2014-06" db="EMBL/GenBank/DDBJ databases">
        <title>Evolutionary Origins and Diversification of the Mycorrhizal Mutualists.</title>
        <authorList>
            <consortium name="DOE Joint Genome Institute"/>
            <consortium name="Mycorrhizal Genomics Consortium"/>
            <person name="Kohler A."/>
            <person name="Kuo A."/>
            <person name="Nagy L.G."/>
            <person name="Floudas D."/>
            <person name="Copeland A."/>
            <person name="Barry K.W."/>
            <person name="Cichocki N."/>
            <person name="Veneault-Fourrey C."/>
            <person name="LaButti K."/>
            <person name="Lindquist E.A."/>
            <person name="Lipzen A."/>
            <person name="Lundell T."/>
            <person name="Morin E."/>
            <person name="Murat C."/>
            <person name="Riley R."/>
            <person name="Ohm R."/>
            <person name="Sun H."/>
            <person name="Tunlid A."/>
            <person name="Henrissat B."/>
            <person name="Grigoriev I.V."/>
            <person name="Hibbett D.S."/>
            <person name="Martin F."/>
        </authorList>
    </citation>
    <scope>NUCLEOTIDE SEQUENCE [LARGE SCALE GENOMIC DNA]</scope>
    <source>
        <strain evidence="1 2">SS14</strain>
    </source>
</reference>
<protein>
    <submittedName>
        <fullName evidence="1">Unplaced genomic scaffold SPHSTscaffold_137, whole genome shotgun sequence</fullName>
    </submittedName>
</protein>
<accession>A0A0C9V853</accession>
<evidence type="ECO:0000313" key="1">
    <source>
        <dbReference type="EMBL" id="KIJ33466.1"/>
    </source>
</evidence>
<sequence>MAECAVACCHSLGADAAGVPLPSEGFDDYGADVFMFTHADIHRIYLPTWPQPSDDFRRVITHSQCPRTAPTLQATHDVSLR</sequence>
<gene>
    <name evidence="1" type="ORF">M422DRAFT_264570</name>
</gene>
<organism evidence="1 2">
    <name type="scientific">Sphaerobolus stellatus (strain SS14)</name>
    <dbReference type="NCBI Taxonomy" id="990650"/>
    <lineage>
        <taxon>Eukaryota</taxon>
        <taxon>Fungi</taxon>
        <taxon>Dikarya</taxon>
        <taxon>Basidiomycota</taxon>
        <taxon>Agaricomycotina</taxon>
        <taxon>Agaricomycetes</taxon>
        <taxon>Phallomycetidae</taxon>
        <taxon>Geastrales</taxon>
        <taxon>Sphaerobolaceae</taxon>
        <taxon>Sphaerobolus</taxon>
    </lineage>
</organism>
<keyword evidence="2" id="KW-1185">Reference proteome</keyword>
<dbReference type="HOGENOM" id="CLU_2575374_0_0_1"/>
<dbReference type="EMBL" id="KN837212">
    <property type="protein sequence ID" value="KIJ33466.1"/>
    <property type="molecule type" value="Genomic_DNA"/>
</dbReference>
<dbReference type="Proteomes" id="UP000054279">
    <property type="component" value="Unassembled WGS sequence"/>
</dbReference>
<proteinExistence type="predicted"/>
<name>A0A0C9V853_SPHS4</name>
<evidence type="ECO:0000313" key="2">
    <source>
        <dbReference type="Proteomes" id="UP000054279"/>
    </source>
</evidence>